<keyword evidence="1" id="KW-0732">Signal</keyword>
<dbReference type="InterPro" id="IPR036761">
    <property type="entry name" value="TTHA0802/YceI-like_sf"/>
</dbReference>
<dbReference type="PANTHER" id="PTHR34406:SF1">
    <property type="entry name" value="PROTEIN YCEI"/>
    <property type="match status" value="1"/>
</dbReference>
<dbReference type="InterPro" id="IPR007372">
    <property type="entry name" value="Lipid/polyisoprenoid-bd_YceI"/>
</dbReference>
<dbReference type="Gene3D" id="2.40.128.110">
    <property type="entry name" value="Lipid/polyisoprenoid-binding, YceI-like"/>
    <property type="match status" value="1"/>
</dbReference>
<accession>A0ABS7ZNH1</accession>
<dbReference type="Pfam" id="PF04264">
    <property type="entry name" value="YceI"/>
    <property type="match status" value="1"/>
</dbReference>
<evidence type="ECO:0000259" key="2">
    <source>
        <dbReference type="SMART" id="SM00867"/>
    </source>
</evidence>
<comment type="caution">
    <text evidence="3">The sequence shown here is derived from an EMBL/GenBank/DDBJ whole genome shotgun (WGS) entry which is preliminary data.</text>
</comment>
<dbReference type="RefSeq" id="WP_225672093.1">
    <property type="nucleotide sequence ID" value="NZ_JAEDAH010000018.1"/>
</dbReference>
<protein>
    <submittedName>
        <fullName evidence="3">YceI family protein</fullName>
    </submittedName>
</protein>
<organism evidence="3 4">
    <name type="scientific">Thalassolituus marinus</name>
    <dbReference type="NCBI Taxonomy" id="671053"/>
    <lineage>
        <taxon>Bacteria</taxon>
        <taxon>Pseudomonadati</taxon>
        <taxon>Pseudomonadota</taxon>
        <taxon>Gammaproteobacteria</taxon>
        <taxon>Oceanospirillales</taxon>
        <taxon>Oceanospirillaceae</taxon>
        <taxon>Thalassolituus</taxon>
    </lineage>
</organism>
<dbReference type="PIRSF" id="PIRSF029811">
    <property type="entry name" value="UCP029811"/>
    <property type="match status" value="1"/>
</dbReference>
<dbReference type="SMART" id="SM00867">
    <property type="entry name" value="YceI"/>
    <property type="match status" value="1"/>
</dbReference>
<proteinExistence type="predicted"/>
<keyword evidence="4" id="KW-1185">Reference proteome</keyword>
<dbReference type="InterPro" id="IPR027016">
    <property type="entry name" value="UCP029811"/>
</dbReference>
<dbReference type="Proteomes" id="UP000714380">
    <property type="component" value="Unassembled WGS sequence"/>
</dbReference>
<dbReference type="SUPFAM" id="SSF101874">
    <property type="entry name" value="YceI-like"/>
    <property type="match status" value="1"/>
</dbReference>
<evidence type="ECO:0000313" key="4">
    <source>
        <dbReference type="Proteomes" id="UP000714380"/>
    </source>
</evidence>
<evidence type="ECO:0000313" key="3">
    <source>
        <dbReference type="EMBL" id="MCA6062763.1"/>
    </source>
</evidence>
<dbReference type="PANTHER" id="PTHR34406">
    <property type="entry name" value="PROTEIN YCEI"/>
    <property type="match status" value="1"/>
</dbReference>
<sequence>MKNAGWIALASMLTLAAPIAQAEWTLQKGSELNFLTTKNTHLTEVHTFRTLVGRLQDNGSATLSIDLTSIDSAIPVRDQRMRDVLFETARFATADISTQLDPVLMQQVQKGESVRTTLTGNLSLHGSESPLEALVQITPASNGTILVSTIAPVMVQSDDFALAEGIRKLRDIAGLKAISEVVPVNFTLIFANQAQ</sequence>
<reference evidence="3 4" key="1">
    <citation type="submission" date="2020-12" db="EMBL/GenBank/DDBJ databases">
        <title>Novel Thalassolituus-related marine hydrocarbonoclastic bacteria mediated algae-derived hydrocarbons mineralization in twilight zone of the northern South China Sea.</title>
        <authorList>
            <person name="Dong C."/>
        </authorList>
    </citation>
    <scope>NUCLEOTIDE SEQUENCE [LARGE SCALE GENOMIC DNA]</scope>
    <source>
        <strain evidence="3 4">IMCC1826</strain>
    </source>
</reference>
<evidence type="ECO:0000256" key="1">
    <source>
        <dbReference type="SAM" id="SignalP"/>
    </source>
</evidence>
<name>A0ABS7ZNH1_9GAMM</name>
<feature type="chain" id="PRO_5046859448" evidence="1">
    <location>
        <begin position="23"/>
        <end position="195"/>
    </location>
</feature>
<dbReference type="EMBL" id="JAEDAH010000018">
    <property type="protein sequence ID" value="MCA6062763.1"/>
    <property type="molecule type" value="Genomic_DNA"/>
</dbReference>
<feature type="signal peptide" evidence="1">
    <location>
        <begin position="1"/>
        <end position="22"/>
    </location>
</feature>
<gene>
    <name evidence="3" type="ORF">I9W95_03995</name>
</gene>
<feature type="domain" description="Lipid/polyisoprenoid-binding YceI-like" evidence="2">
    <location>
        <begin position="23"/>
        <end position="191"/>
    </location>
</feature>